<organism evidence="5">
    <name type="scientific">hydrothermal vent metagenome</name>
    <dbReference type="NCBI Taxonomy" id="652676"/>
    <lineage>
        <taxon>unclassified sequences</taxon>
        <taxon>metagenomes</taxon>
        <taxon>ecological metagenomes</taxon>
    </lineage>
</organism>
<accession>A0A3B0TW21</accession>
<dbReference type="GO" id="GO:0140359">
    <property type="term" value="F:ABC-type transporter activity"/>
    <property type="evidence" value="ECO:0007669"/>
    <property type="project" value="InterPro"/>
</dbReference>
<dbReference type="InterPro" id="IPR003593">
    <property type="entry name" value="AAA+_ATPase"/>
</dbReference>
<dbReference type="GO" id="GO:0005524">
    <property type="term" value="F:ATP binding"/>
    <property type="evidence" value="ECO:0007669"/>
    <property type="project" value="UniProtKB-KW"/>
</dbReference>
<evidence type="ECO:0000313" key="5">
    <source>
        <dbReference type="EMBL" id="VAW20413.1"/>
    </source>
</evidence>
<dbReference type="CDD" id="cd03301">
    <property type="entry name" value="ABC_MalK_N"/>
    <property type="match status" value="1"/>
</dbReference>
<dbReference type="GO" id="GO:0016887">
    <property type="term" value="F:ATP hydrolysis activity"/>
    <property type="evidence" value="ECO:0007669"/>
    <property type="project" value="InterPro"/>
</dbReference>
<dbReference type="PROSITE" id="PS50893">
    <property type="entry name" value="ABC_TRANSPORTER_2"/>
    <property type="match status" value="1"/>
</dbReference>
<reference evidence="5" key="1">
    <citation type="submission" date="2018-06" db="EMBL/GenBank/DDBJ databases">
        <authorList>
            <person name="Zhirakovskaya E."/>
        </authorList>
    </citation>
    <scope>NUCLEOTIDE SEQUENCE</scope>
</reference>
<keyword evidence="3 5" id="KW-0067">ATP-binding</keyword>
<evidence type="ECO:0000256" key="2">
    <source>
        <dbReference type="ARBA" id="ARBA00022741"/>
    </source>
</evidence>
<keyword evidence="2" id="KW-0547">Nucleotide-binding</keyword>
<dbReference type="GO" id="GO:0008643">
    <property type="term" value="P:carbohydrate transport"/>
    <property type="evidence" value="ECO:0007669"/>
    <property type="project" value="InterPro"/>
</dbReference>
<dbReference type="InterPro" id="IPR040582">
    <property type="entry name" value="OB_MalK-like"/>
</dbReference>
<dbReference type="InterPro" id="IPR027417">
    <property type="entry name" value="P-loop_NTPase"/>
</dbReference>
<dbReference type="Gene3D" id="3.40.50.300">
    <property type="entry name" value="P-loop containing nucleotide triphosphate hydrolases"/>
    <property type="match status" value="1"/>
</dbReference>
<dbReference type="NCBIfam" id="NF008653">
    <property type="entry name" value="PRK11650.1"/>
    <property type="match status" value="1"/>
</dbReference>
<dbReference type="Pfam" id="PF00005">
    <property type="entry name" value="ABC_tran"/>
    <property type="match status" value="1"/>
</dbReference>
<dbReference type="InterPro" id="IPR008995">
    <property type="entry name" value="Mo/tungstate-bd_C_term_dom"/>
</dbReference>
<dbReference type="Gene3D" id="2.40.50.140">
    <property type="entry name" value="Nucleic acid-binding proteins"/>
    <property type="match status" value="1"/>
</dbReference>
<dbReference type="EMBL" id="UOEO01000139">
    <property type="protein sequence ID" value="VAW20413.1"/>
    <property type="molecule type" value="Genomic_DNA"/>
</dbReference>
<proteinExistence type="predicted"/>
<dbReference type="SUPFAM" id="SSF52540">
    <property type="entry name" value="P-loop containing nucleoside triphosphate hydrolases"/>
    <property type="match status" value="1"/>
</dbReference>
<feature type="domain" description="ABC transporter" evidence="4">
    <location>
        <begin position="20"/>
        <end position="250"/>
    </location>
</feature>
<dbReference type="InterPro" id="IPR017871">
    <property type="entry name" value="ABC_transporter-like_CS"/>
</dbReference>
<dbReference type="GO" id="GO:0055052">
    <property type="term" value="C:ATP-binding cassette (ABC) transporter complex, substrate-binding subunit-containing"/>
    <property type="evidence" value="ECO:0007669"/>
    <property type="project" value="TreeGrafter"/>
</dbReference>
<evidence type="ECO:0000256" key="3">
    <source>
        <dbReference type="ARBA" id="ARBA00022840"/>
    </source>
</evidence>
<dbReference type="SMART" id="SM00382">
    <property type="entry name" value="AAA"/>
    <property type="match status" value="1"/>
</dbReference>
<dbReference type="AlphaFoldDB" id="A0A3B0TW21"/>
<evidence type="ECO:0000259" key="4">
    <source>
        <dbReference type="PROSITE" id="PS50893"/>
    </source>
</evidence>
<dbReference type="SUPFAM" id="SSF50331">
    <property type="entry name" value="MOP-like"/>
    <property type="match status" value="1"/>
</dbReference>
<dbReference type="InterPro" id="IPR003439">
    <property type="entry name" value="ABC_transporter-like_ATP-bd"/>
</dbReference>
<gene>
    <name evidence="5" type="ORF">MNBD_ALPHA12-1025</name>
</gene>
<dbReference type="InterPro" id="IPR047641">
    <property type="entry name" value="ABC_transpr_MalK/UgpC-like"/>
</dbReference>
<dbReference type="PANTHER" id="PTHR43875">
    <property type="entry name" value="MALTODEXTRIN IMPORT ATP-BINDING PROTEIN MSMX"/>
    <property type="match status" value="1"/>
</dbReference>
<dbReference type="Gene3D" id="2.40.50.100">
    <property type="match status" value="1"/>
</dbReference>
<sequence length="380" mass="41488">MVKTASASVNLGAPAPMSTLEVTDLKKNYGDMEVLKSISIDMEAGDFLVLVGPSGCGKSTLLNCIAGLEEVNGGNIFISGRNVTQLPPRERDIAMVFQSYALYPSMTVSENIGFGMKVRRVAKAEQERRVLEAARILQIEPLLERKPAQLSGGQRQRVAMGRALVRDPKLFLFDEPLSNLDAKLRVEMRDEIKALHERLNASMVYVTHDQIEAMTLGTKIVVLNDGEVQQVGTPVEIYNRPANLFVADFMGSPPMNLIKARLSIEGKMARVEFDGEKESCSLLMKNPSAALTSLQGQEIIVGIRPETLKPCDKKNADFSLDIKKLEHAGSDIFVTLELGGSPVTARLPGRATIEVGDIANLCVEKEVVCFFDPKSGQLIG</sequence>
<dbReference type="PANTHER" id="PTHR43875:SF14">
    <property type="entry name" value="ABC TRANSPORTER ATP-BINDING PROTEIN"/>
    <property type="match status" value="1"/>
</dbReference>
<name>A0A3B0TW21_9ZZZZ</name>
<dbReference type="InterPro" id="IPR015855">
    <property type="entry name" value="ABC_transpr_MalK-like"/>
</dbReference>
<protein>
    <submittedName>
        <fullName evidence="5">Molybdenum transport ATP-binding protein ModC (TC 3.A.1.8.1)</fullName>
    </submittedName>
</protein>
<dbReference type="PROSITE" id="PS00211">
    <property type="entry name" value="ABC_TRANSPORTER_1"/>
    <property type="match status" value="1"/>
</dbReference>
<evidence type="ECO:0000256" key="1">
    <source>
        <dbReference type="ARBA" id="ARBA00022448"/>
    </source>
</evidence>
<dbReference type="Pfam" id="PF17912">
    <property type="entry name" value="OB_MalK"/>
    <property type="match status" value="1"/>
</dbReference>
<dbReference type="FunFam" id="3.40.50.300:FF:000042">
    <property type="entry name" value="Maltose/maltodextrin ABC transporter, ATP-binding protein"/>
    <property type="match status" value="1"/>
</dbReference>
<keyword evidence="1" id="KW-0813">Transport</keyword>
<dbReference type="InterPro" id="IPR012340">
    <property type="entry name" value="NA-bd_OB-fold"/>
</dbReference>